<protein>
    <submittedName>
        <fullName evidence="3">Attractin</fullName>
    </submittedName>
</protein>
<dbReference type="EMBL" id="JACTAM010000012">
    <property type="protein sequence ID" value="KAI2658389.1"/>
    <property type="molecule type" value="Genomic_DNA"/>
</dbReference>
<keyword evidence="2" id="KW-0812">Transmembrane</keyword>
<comment type="caution">
    <text evidence="3">The sequence shown here is derived from an EMBL/GenBank/DDBJ whole genome shotgun (WGS) entry which is preliminary data.</text>
</comment>
<accession>A0ABQ8M659</accession>
<evidence type="ECO:0000256" key="1">
    <source>
        <dbReference type="SAM" id="MobiDB-lite"/>
    </source>
</evidence>
<sequence length="228" mass="24755">MASRPFASVAVTLDVGGTQIELLQGGIEWKQRDLLRPNSCCSLLSLRAFIMCLVINSDTSWSLLRQIQMLAPLCWDLAAAEGQTGLVCVGLDWTEEKIVVHRGQQKCIMKPMDRPSQLPWNPVQGVKQQCSQCYCASREGHLVFLHPASQELGAEQAAFVSCHPALSARLPVCTALTLGLLCCVLSAGIAIASALIDTSQQKPMDFKEKSQGLKNRKALPPAHQGTCV</sequence>
<keyword evidence="4" id="KW-1185">Reference proteome</keyword>
<organism evidence="3 4">
    <name type="scientific">Labeo rohita</name>
    <name type="common">Indian major carp</name>
    <name type="synonym">Cyprinus rohita</name>
    <dbReference type="NCBI Taxonomy" id="84645"/>
    <lineage>
        <taxon>Eukaryota</taxon>
        <taxon>Metazoa</taxon>
        <taxon>Chordata</taxon>
        <taxon>Craniata</taxon>
        <taxon>Vertebrata</taxon>
        <taxon>Euteleostomi</taxon>
        <taxon>Actinopterygii</taxon>
        <taxon>Neopterygii</taxon>
        <taxon>Teleostei</taxon>
        <taxon>Ostariophysi</taxon>
        <taxon>Cypriniformes</taxon>
        <taxon>Cyprinidae</taxon>
        <taxon>Labeoninae</taxon>
        <taxon>Labeonini</taxon>
        <taxon>Labeo</taxon>
    </lineage>
</organism>
<dbReference type="Proteomes" id="UP000830375">
    <property type="component" value="Unassembled WGS sequence"/>
</dbReference>
<reference evidence="3 4" key="1">
    <citation type="submission" date="2022-01" db="EMBL/GenBank/DDBJ databases">
        <title>A high-quality chromosome-level genome assembly of rohu carp, Labeo rohita.</title>
        <authorList>
            <person name="Arick M.A. II"/>
            <person name="Hsu C.-Y."/>
            <person name="Magbanua Z."/>
            <person name="Pechanova O."/>
            <person name="Grover C."/>
            <person name="Miller E."/>
            <person name="Thrash A."/>
            <person name="Ezzel L."/>
            <person name="Alam S."/>
            <person name="Benzie J."/>
            <person name="Hamilton M."/>
            <person name="Karsi A."/>
            <person name="Lawrence M.L."/>
            <person name="Peterson D.G."/>
        </authorList>
    </citation>
    <scope>NUCLEOTIDE SEQUENCE [LARGE SCALE GENOMIC DNA]</scope>
    <source>
        <strain evidence="4">BAU-BD-2019</strain>
        <tissue evidence="3">Blood</tissue>
    </source>
</reference>
<evidence type="ECO:0000256" key="2">
    <source>
        <dbReference type="SAM" id="Phobius"/>
    </source>
</evidence>
<proteinExistence type="predicted"/>
<feature type="transmembrane region" description="Helical" evidence="2">
    <location>
        <begin position="175"/>
        <end position="196"/>
    </location>
</feature>
<feature type="region of interest" description="Disordered" evidence="1">
    <location>
        <begin position="206"/>
        <end position="228"/>
    </location>
</feature>
<evidence type="ECO:0000313" key="4">
    <source>
        <dbReference type="Proteomes" id="UP000830375"/>
    </source>
</evidence>
<keyword evidence="2" id="KW-1133">Transmembrane helix</keyword>
<name>A0ABQ8M659_LABRO</name>
<keyword evidence="2" id="KW-0472">Membrane</keyword>
<evidence type="ECO:0000313" key="3">
    <source>
        <dbReference type="EMBL" id="KAI2658389.1"/>
    </source>
</evidence>
<gene>
    <name evidence="3" type="ORF">H4Q32_016445</name>
</gene>